<dbReference type="SUPFAM" id="SSF50978">
    <property type="entry name" value="WD40 repeat-like"/>
    <property type="match status" value="1"/>
</dbReference>
<dbReference type="PROSITE" id="PS50294">
    <property type="entry name" value="WD_REPEATS_REGION"/>
    <property type="match status" value="1"/>
</dbReference>
<dbReference type="InterPro" id="IPR027417">
    <property type="entry name" value="P-loop_NTPase"/>
</dbReference>
<organism evidence="6 7">
    <name type="scientific">Actinoplanes sandaracinus</name>
    <dbReference type="NCBI Taxonomy" id="3045177"/>
    <lineage>
        <taxon>Bacteria</taxon>
        <taxon>Bacillati</taxon>
        <taxon>Actinomycetota</taxon>
        <taxon>Actinomycetes</taxon>
        <taxon>Micromonosporales</taxon>
        <taxon>Micromonosporaceae</taxon>
        <taxon>Actinoplanes</taxon>
    </lineage>
</organism>
<keyword evidence="2" id="KW-0677">Repeat</keyword>
<feature type="transmembrane region" description="Helical" evidence="5">
    <location>
        <begin position="643"/>
        <end position="662"/>
    </location>
</feature>
<dbReference type="PANTHER" id="PTHR22847">
    <property type="entry name" value="WD40 REPEAT PROTEIN"/>
    <property type="match status" value="1"/>
</dbReference>
<evidence type="ECO:0000256" key="1">
    <source>
        <dbReference type="ARBA" id="ARBA00022574"/>
    </source>
</evidence>
<feature type="transmembrane region" description="Helical" evidence="5">
    <location>
        <begin position="493"/>
        <end position="516"/>
    </location>
</feature>
<evidence type="ECO:0000256" key="2">
    <source>
        <dbReference type="ARBA" id="ARBA00022737"/>
    </source>
</evidence>
<dbReference type="PANTHER" id="PTHR22847:SF637">
    <property type="entry name" value="WD REPEAT DOMAIN 5B"/>
    <property type="match status" value="1"/>
</dbReference>
<dbReference type="SMART" id="SM00320">
    <property type="entry name" value="WD40"/>
    <property type="match status" value="3"/>
</dbReference>
<dbReference type="Gene3D" id="3.40.50.300">
    <property type="entry name" value="P-loop containing nucleotide triphosphate hydrolases"/>
    <property type="match status" value="1"/>
</dbReference>
<keyword evidence="5" id="KW-0472">Membrane</keyword>
<feature type="transmembrane region" description="Helical" evidence="5">
    <location>
        <begin position="451"/>
        <end position="472"/>
    </location>
</feature>
<dbReference type="InterPro" id="IPR015943">
    <property type="entry name" value="WD40/YVTN_repeat-like_dom_sf"/>
</dbReference>
<keyword evidence="5" id="KW-1133">Transmembrane helix</keyword>
<proteinExistence type="predicted"/>
<feature type="region of interest" description="Disordered" evidence="4">
    <location>
        <begin position="1160"/>
        <end position="1182"/>
    </location>
</feature>
<feature type="transmembrane region" description="Helical" evidence="5">
    <location>
        <begin position="422"/>
        <end position="445"/>
    </location>
</feature>
<evidence type="ECO:0000256" key="3">
    <source>
        <dbReference type="PROSITE-ProRule" id="PRU00221"/>
    </source>
</evidence>
<evidence type="ECO:0000313" key="7">
    <source>
        <dbReference type="Proteomes" id="UP001241758"/>
    </source>
</evidence>
<evidence type="ECO:0000256" key="5">
    <source>
        <dbReference type="SAM" id="Phobius"/>
    </source>
</evidence>
<dbReference type="InterPro" id="IPR036322">
    <property type="entry name" value="WD40_repeat_dom_sf"/>
</dbReference>
<dbReference type="InterPro" id="IPR001680">
    <property type="entry name" value="WD40_rpt"/>
</dbReference>
<evidence type="ECO:0008006" key="8">
    <source>
        <dbReference type="Google" id="ProtNLM"/>
    </source>
</evidence>
<feature type="repeat" description="WD" evidence="3">
    <location>
        <begin position="1259"/>
        <end position="1280"/>
    </location>
</feature>
<gene>
    <name evidence="6" type="ORF">QLQ12_27900</name>
</gene>
<dbReference type="Proteomes" id="UP001241758">
    <property type="component" value="Unassembled WGS sequence"/>
</dbReference>
<feature type="region of interest" description="Disordered" evidence="4">
    <location>
        <begin position="953"/>
        <end position="974"/>
    </location>
</feature>
<feature type="transmembrane region" description="Helical" evidence="5">
    <location>
        <begin position="576"/>
        <end position="602"/>
    </location>
</feature>
<keyword evidence="1 3" id="KW-0853">WD repeat</keyword>
<feature type="transmembrane region" description="Helical" evidence="5">
    <location>
        <begin position="536"/>
        <end position="555"/>
    </location>
</feature>
<dbReference type="Gene3D" id="2.130.10.10">
    <property type="entry name" value="YVTN repeat-like/Quinoprotein amine dehydrogenase"/>
    <property type="match status" value="2"/>
</dbReference>
<dbReference type="SUPFAM" id="SSF52540">
    <property type="entry name" value="P-loop containing nucleoside triphosphate hydrolases"/>
    <property type="match status" value="1"/>
</dbReference>
<name>A0ABT6WRX3_9ACTN</name>
<reference evidence="6 7" key="1">
    <citation type="submission" date="2023-05" db="EMBL/GenBank/DDBJ databases">
        <title>Actinoplanes sp. NEAU-A12 genome sequencing.</title>
        <authorList>
            <person name="Wang Z.-S."/>
        </authorList>
    </citation>
    <scope>NUCLEOTIDE SEQUENCE [LARGE SCALE GENOMIC DNA]</scope>
    <source>
        <strain evidence="6 7">NEAU-A12</strain>
    </source>
</reference>
<sequence>MFRAVMVVVAVGSATWMIVQAIRGDFDLWAPLGVVISVLSLIGDAAERRRQRLLPGPSVNELAAVLADILDRKCRAEVADRGLLDDPGLLPVAWTEVKARAPNVRVDEARPDQRIRKRFEDATFRLAELFRNDPAGRLVVLGQPGAGKSVLALTLQAGLLKSRFDRPADEPVPALVSVASWNPLGVTLDDFLVDALARAHYGGSPDHPRSLLDAGRVLPILDGLDEIPEFSRAAAVTAVNEAIGRHGWPLVVTCRLVEYEDLIHGGAPPLRRSTVIRVLPVQPRDAIAYLKAAASTDASAWAGVFAEIERPGSPVAEAYSTPLMVSIAQEVYGRLGRDPREQLDASLDSRLAVENNLLDRLVDAAYPSPDGPQPQERPAGRWPKEKASRYLTALARYLYDAQERDLRWWDLADRLLPAGTGALLGTVIGLLMMVASLVCFAVAGGGAAGSAFWTSALVGFLFLVFIMSSWSVESAPPSRLPTRPFSAAAIREAFAVTPTLGVLMWIPFALVSAVAITAIDGWSVSSGELFLQSMGLASALLVAFAVALSAHRWLLAAPAAARLDSPRAVLRQDRTSALVSAAASGLVFALLLTPLGLIAAAFGSAVYGWTTGGAGWLQGAQLSDIVQARLLDVVPGYFATWPVAVWLLVVVPGLLLGTYLLVSRAWFRLQIARVLLAGNRVLPWRLLGLLEDAGRRELLRQSGGAYQFRHLRLQERLADDQSAAYYAVSEAARRRARRRRRILVPALIVAFLASLAVPLTAAPRDSADAVLRLPYGRFADDLVVSPDGETLATTSTDGVRLWRLDNVGVQDDPYFIATAGDDVRDYFNPSGRLFFVRDSVPSAAGPDADAEPRVRVWRWAARGWEQLGPARPPEAVVLLAGGAKVGLLSATDGRANATLTVHSADGGPARPIPGRFADDLGETQPPEYDADGTSVDLVERRFVLGGKDDGSLTVWDTAADPPSSRVIAQPGGGPSEALVDPAGRHMVVRTESGAKLFDLSRGTSVPLPFRETKSELRFDPTGTWLAGSSGTRENDATDDRMVTVWNAADGRQQGSWTLGGDVVDFDFVPGVSALIVETAEQDSGYQALQVLPVSGGPASPPVTGASGYTLYQTRPKPILVVPRVRPDAPRGQRDSVDILDAASGALLHSVAVPGALEQADAWSPRPDDDEGQPPPIVASTADGGRMAWNSVTGQELGIGGRVDWVDHLPSPPGTVIAGKSDGRLAIYDARTGALEESLIRSLPPPSDVDSDFGPIGALFNADGRFLAAPARDGAIEVWDLAGPSRSIELNGHSGKLETFAWGCQKTRETLISAGAADSTIRLWRL</sequence>
<dbReference type="RefSeq" id="WP_282763485.1">
    <property type="nucleotide sequence ID" value="NZ_JASCTH010000019.1"/>
</dbReference>
<dbReference type="EMBL" id="JASCTH010000019">
    <property type="protein sequence ID" value="MDI6102449.1"/>
    <property type="molecule type" value="Genomic_DNA"/>
</dbReference>
<keyword evidence="7" id="KW-1185">Reference proteome</keyword>
<evidence type="ECO:0000256" key="4">
    <source>
        <dbReference type="SAM" id="MobiDB-lite"/>
    </source>
</evidence>
<protein>
    <recommendedName>
        <fullName evidence="8">NACHT domain-containing protein</fullName>
    </recommendedName>
</protein>
<feature type="repeat" description="WD" evidence="3">
    <location>
        <begin position="1289"/>
        <end position="1325"/>
    </location>
</feature>
<evidence type="ECO:0000313" key="6">
    <source>
        <dbReference type="EMBL" id="MDI6102449.1"/>
    </source>
</evidence>
<feature type="transmembrane region" description="Helical" evidence="5">
    <location>
        <begin position="742"/>
        <end position="762"/>
    </location>
</feature>
<accession>A0ABT6WRX3</accession>
<comment type="caution">
    <text evidence="6">The sequence shown here is derived from an EMBL/GenBank/DDBJ whole genome shotgun (WGS) entry which is preliminary data.</text>
</comment>
<keyword evidence="5" id="KW-0812">Transmembrane</keyword>
<dbReference type="PROSITE" id="PS50082">
    <property type="entry name" value="WD_REPEATS_2"/>
    <property type="match status" value="2"/>
</dbReference>
<feature type="transmembrane region" description="Helical" evidence="5">
    <location>
        <begin position="28"/>
        <end position="46"/>
    </location>
</feature>
<feature type="transmembrane region" description="Helical" evidence="5">
    <location>
        <begin position="5"/>
        <end position="22"/>
    </location>
</feature>